<dbReference type="Proteomes" id="UP001548189">
    <property type="component" value="Unassembled WGS sequence"/>
</dbReference>
<comment type="caution">
    <text evidence="1">The sequence shown here is derived from an EMBL/GenBank/DDBJ whole genome shotgun (WGS) entry which is preliminary data.</text>
</comment>
<organism evidence="1 2">
    <name type="scientific">Aliikangiella maris</name>
    <dbReference type="NCBI Taxonomy" id="3162458"/>
    <lineage>
        <taxon>Bacteria</taxon>
        <taxon>Pseudomonadati</taxon>
        <taxon>Pseudomonadota</taxon>
        <taxon>Gammaproteobacteria</taxon>
        <taxon>Oceanospirillales</taxon>
        <taxon>Pleioneaceae</taxon>
        <taxon>Aliikangiella</taxon>
    </lineage>
</organism>
<dbReference type="EC" id="1.14.13.149" evidence="1"/>
<dbReference type="NCBIfam" id="TIGR02158">
    <property type="entry name" value="PA_CoA_Oxy3"/>
    <property type="match status" value="1"/>
</dbReference>
<dbReference type="PANTHER" id="PTHR30458">
    <property type="entry name" value="PHENYLACETIC ACID DEGRADATION PROTEIN PAA"/>
    <property type="match status" value="1"/>
</dbReference>
<keyword evidence="1" id="KW-0560">Oxidoreductase</keyword>
<dbReference type="InterPro" id="IPR052703">
    <property type="entry name" value="Aromatic_CoA_ox/epox"/>
</dbReference>
<reference evidence="1 2" key="1">
    <citation type="submission" date="2024-06" db="EMBL/GenBank/DDBJ databases">
        <authorList>
            <person name="Li F."/>
        </authorList>
    </citation>
    <scope>NUCLEOTIDE SEQUENCE [LARGE SCALE GENOMIC DNA]</scope>
    <source>
        <strain evidence="1 2">GXAS 311</strain>
    </source>
</reference>
<dbReference type="InterPro" id="IPR011882">
    <property type="entry name" value="PaaC"/>
</dbReference>
<dbReference type="Pfam" id="PF05138">
    <property type="entry name" value="PaaA_PaaC"/>
    <property type="match status" value="1"/>
</dbReference>
<dbReference type="InterPro" id="IPR007814">
    <property type="entry name" value="PaaA_PaaC"/>
</dbReference>
<dbReference type="InterPro" id="IPR009078">
    <property type="entry name" value="Ferritin-like_SF"/>
</dbReference>
<dbReference type="PANTHER" id="PTHR30458:SF0">
    <property type="entry name" value="1,2-PHENYLACETYL-COA EPOXIDASE, SUBUNIT C"/>
    <property type="match status" value="1"/>
</dbReference>
<keyword evidence="2" id="KW-1185">Reference proteome</keyword>
<name>A0ABV2BQQ4_9GAMM</name>
<dbReference type="SUPFAM" id="SSF47240">
    <property type="entry name" value="Ferritin-like"/>
    <property type="match status" value="1"/>
</dbReference>
<dbReference type="GO" id="GO:0097266">
    <property type="term" value="F:phenylacetyl-CoA 1,2-epoxidase activity"/>
    <property type="evidence" value="ECO:0007669"/>
    <property type="project" value="UniProtKB-EC"/>
</dbReference>
<dbReference type="PIRSF" id="PIRSF037834">
    <property type="entry name" value="PA_CoA_Oase3"/>
    <property type="match status" value="1"/>
</dbReference>
<dbReference type="EMBL" id="JBEVCJ010000003">
    <property type="protein sequence ID" value="MET1254259.1"/>
    <property type="molecule type" value="Genomic_DNA"/>
</dbReference>
<protein>
    <submittedName>
        <fullName evidence="1">1,2-phenylacetyl-CoA epoxidase subunit PaaC</fullName>
        <ecNumber evidence="1">1.14.13.149</ecNumber>
    </submittedName>
</protein>
<sequence>MNQNQQDLYQFTVGLGDDALVLSHRLSEWCSNGPYLEEDIALSNVALDYLGRARLFYQYAVEIEGANKTEDDIAYLRDERQYTNLLIHELPINDFAFTMVRQFYVDVFYVFYLEALTASTDARVAAIASKALKESRYHLKRSEPWIIQLSQGTQESRRRVLDAVEELENFVGELFVMSEWEQRLATQNIAVDRQQVKSSWDEYVQRIFKQSDITINPSVLQIRGGREGVHTEHLGHLLCELQYVQRAYPGLNW</sequence>
<accession>A0ABV2BQQ4</accession>
<proteinExistence type="predicted"/>
<dbReference type="Gene3D" id="1.20.1260.10">
    <property type="match status" value="1"/>
</dbReference>
<gene>
    <name evidence="1" type="primary">paaC</name>
    <name evidence="1" type="ORF">ABVT43_03865</name>
</gene>
<evidence type="ECO:0000313" key="2">
    <source>
        <dbReference type="Proteomes" id="UP001548189"/>
    </source>
</evidence>
<evidence type="ECO:0000313" key="1">
    <source>
        <dbReference type="EMBL" id="MET1254259.1"/>
    </source>
</evidence>
<dbReference type="InterPro" id="IPR012347">
    <property type="entry name" value="Ferritin-like"/>
</dbReference>